<gene>
    <name evidence="1" type="ORF">RR48_08595</name>
</gene>
<reference evidence="1 2" key="1">
    <citation type="journal article" date="2015" name="Nat. Commun.">
        <title>Outbred genome sequencing and CRISPR/Cas9 gene editing in butterflies.</title>
        <authorList>
            <person name="Li X."/>
            <person name="Fan D."/>
            <person name="Zhang W."/>
            <person name="Liu G."/>
            <person name="Zhang L."/>
            <person name="Zhao L."/>
            <person name="Fang X."/>
            <person name="Chen L."/>
            <person name="Dong Y."/>
            <person name="Chen Y."/>
            <person name="Ding Y."/>
            <person name="Zhao R."/>
            <person name="Feng M."/>
            <person name="Zhu Y."/>
            <person name="Feng Y."/>
            <person name="Jiang X."/>
            <person name="Zhu D."/>
            <person name="Xiang H."/>
            <person name="Feng X."/>
            <person name="Li S."/>
            <person name="Wang J."/>
            <person name="Zhang G."/>
            <person name="Kronforst M.R."/>
            <person name="Wang W."/>
        </authorList>
    </citation>
    <scope>NUCLEOTIDE SEQUENCE [LARGE SCALE GENOMIC DNA]</scope>
    <source>
        <strain evidence="1">Ya'a_city_454_Pm</strain>
        <tissue evidence="1">Whole body</tissue>
    </source>
</reference>
<dbReference type="AlphaFoldDB" id="A0A194RIZ4"/>
<dbReference type="EMBL" id="KQ460152">
    <property type="protein sequence ID" value="KPJ17409.1"/>
    <property type="molecule type" value="Genomic_DNA"/>
</dbReference>
<name>A0A194RIZ4_PAPMA</name>
<sequence length="164" mass="18177">MSHALEWMENNLCVNMAFQLALSLAAEIFSCMPESPYLETAPDGARRYENPLNGAWTFGVQHLSTDNPRHTTSDISGGPLTNRPERYTANVHAYNFAAVSPLQQYPASMVEITNEAVIEGGAVVGYKSYWKSSQPKVDVPQYQAHTSYSVFRVLASLGMIEKND</sequence>
<proteinExistence type="predicted"/>
<organism evidence="1 2">
    <name type="scientific">Papilio machaon</name>
    <name type="common">Old World swallowtail butterfly</name>
    <dbReference type="NCBI Taxonomy" id="76193"/>
    <lineage>
        <taxon>Eukaryota</taxon>
        <taxon>Metazoa</taxon>
        <taxon>Ecdysozoa</taxon>
        <taxon>Arthropoda</taxon>
        <taxon>Hexapoda</taxon>
        <taxon>Insecta</taxon>
        <taxon>Pterygota</taxon>
        <taxon>Neoptera</taxon>
        <taxon>Endopterygota</taxon>
        <taxon>Lepidoptera</taxon>
        <taxon>Glossata</taxon>
        <taxon>Ditrysia</taxon>
        <taxon>Papilionoidea</taxon>
        <taxon>Papilionidae</taxon>
        <taxon>Papilioninae</taxon>
        <taxon>Papilio</taxon>
    </lineage>
</organism>
<evidence type="ECO:0000313" key="2">
    <source>
        <dbReference type="Proteomes" id="UP000053240"/>
    </source>
</evidence>
<dbReference type="Proteomes" id="UP000053240">
    <property type="component" value="Unassembled WGS sequence"/>
</dbReference>
<keyword evidence="2" id="KW-1185">Reference proteome</keyword>
<evidence type="ECO:0000313" key="1">
    <source>
        <dbReference type="EMBL" id="KPJ17409.1"/>
    </source>
</evidence>
<protein>
    <submittedName>
        <fullName evidence="1">Uncharacterized protein</fullName>
    </submittedName>
</protein>
<accession>A0A194RIZ4</accession>
<dbReference type="InParanoid" id="A0A194RIZ4"/>